<keyword evidence="1" id="KW-0812">Transmembrane</keyword>
<reference evidence="2 3" key="1">
    <citation type="submission" date="2018-10" db="EMBL/GenBank/DDBJ databases">
        <title>Draft genome sequence of Zhongshania sp. DSW25-10.</title>
        <authorList>
            <person name="Oh J."/>
        </authorList>
    </citation>
    <scope>NUCLEOTIDE SEQUENCE [LARGE SCALE GENOMIC DNA]</scope>
    <source>
        <strain evidence="2 3">DSW25-10</strain>
    </source>
</reference>
<dbReference type="Proteomes" id="UP000274695">
    <property type="component" value="Unassembled WGS sequence"/>
</dbReference>
<organism evidence="2 3">
    <name type="scientific">Zhongshania marina</name>
    <dbReference type="NCBI Taxonomy" id="2304603"/>
    <lineage>
        <taxon>Bacteria</taxon>
        <taxon>Pseudomonadati</taxon>
        <taxon>Pseudomonadota</taxon>
        <taxon>Gammaproteobacteria</taxon>
        <taxon>Cellvibrionales</taxon>
        <taxon>Spongiibacteraceae</taxon>
        <taxon>Zhongshania</taxon>
    </lineage>
</organism>
<dbReference type="EMBL" id="RHGB01000010">
    <property type="protein sequence ID" value="RNL63557.1"/>
    <property type="molecule type" value="Genomic_DNA"/>
</dbReference>
<gene>
    <name evidence="2" type="ORF">D0911_10675</name>
</gene>
<sequence length="216" mass="24536">MPDAKNAAHFCLPLPRGVSFTSPWRELPLNELLTLRWKERDRELQKEFLRVRQEMASRGILNSSETIKKAYEAIEFEFGLNRQMITQTIVDHVVQLGKVAKAGDYQELAQGQLSERKQHLERNLENTFKNILSGLSSKAMIEPFRSLNNQYELATRELDTELNKAIIEYNKAFGSNLTDQLKNQFLNNPVLAVIILSAAGATFIAGLLRLMGVIGF</sequence>
<comment type="caution">
    <text evidence="2">The sequence shown here is derived from an EMBL/GenBank/DDBJ whole genome shotgun (WGS) entry which is preliminary data.</text>
</comment>
<proteinExistence type="predicted"/>
<feature type="transmembrane region" description="Helical" evidence="1">
    <location>
        <begin position="190"/>
        <end position="210"/>
    </location>
</feature>
<keyword evidence="1" id="KW-1133">Transmembrane helix</keyword>
<evidence type="ECO:0000256" key="1">
    <source>
        <dbReference type="SAM" id="Phobius"/>
    </source>
</evidence>
<evidence type="ECO:0000313" key="3">
    <source>
        <dbReference type="Proteomes" id="UP000274695"/>
    </source>
</evidence>
<evidence type="ECO:0000313" key="2">
    <source>
        <dbReference type="EMBL" id="RNL63557.1"/>
    </source>
</evidence>
<accession>A0ABX9W254</accession>
<keyword evidence="3" id="KW-1185">Reference proteome</keyword>
<protein>
    <submittedName>
        <fullName evidence="2">Uncharacterized protein</fullName>
    </submittedName>
</protein>
<name>A0ABX9W254_9GAMM</name>
<keyword evidence="1" id="KW-0472">Membrane</keyword>